<feature type="non-terminal residue" evidence="2">
    <location>
        <position position="20"/>
    </location>
</feature>
<dbReference type="Proteomes" id="UP000194236">
    <property type="component" value="Unassembled WGS sequence"/>
</dbReference>
<accession>A0A1Y3AUT6</accession>
<reference evidence="2 3" key="1">
    <citation type="submission" date="2017-03" db="EMBL/GenBank/DDBJ databases">
        <title>Genome Survey of Euroglyphus maynei.</title>
        <authorList>
            <person name="Arlian L.G."/>
            <person name="Morgan M.S."/>
            <person name="Rider S.D."/>
        </authorList>
    </citation>
    <scope>NUCLEOTIDE SEQUENCE [LARGE SCALE GENOMIC DNA]</scope>
    <source>
        <strain evidence="2">Arlian Lab</strain>
        <tissue evidence="2">Whole body</tissue>
    </source>
</reference>
<organism evidence="2 3">
    <name type="scientific">Euroglyphus maynei</name>
    <name type="common">Mayne's house dust mite</name>
    <dbReference type="NCBI Taxonomy" id="6958"/>
    <lineage>
        <taxon>Eukaryota</taxon>
        <taxon>Metazoa</taxon>
        <taxon>Ecdysozoa</taxon>
        <taxon>Arthropoda</taxon>
        <taxon>Chelicerata</taxon>
        <taxon>Arachnida</taxon>
        <taxon>Acari</taxon>
        <taxon>Acariformes</taxon>
        <taxon>Sarcoptiformes</taxon>
        <taxon>Astigmata</taxon>
        <taxon>Psoroptidia</taxon>
        <taxon>Analgoidea</taxon>
        <taxon>Pyroglyphidae</taxon>
        <taxon>Pyroglyphinae</taxon>
        <taxon>Euroglyphus</taxon>
    </lineage>
</organism>
<sequence length="20" mass="2488">MKKLTKRNGYTEEEEEEEED</sequence>
<comment type="caution">
    <text evidence="2">The sequence shown here is derived from an EMBL/GenBank/DDBJ whole genome shotgun (WGS) entry which is preliminary data.</text>
</comment>
<evidence type="ECO:0000256" key="1">
    <source>
        <dbReference type="SAM" id="MobiDB-lite"/>
    </source>
</evidence>
<proteinExistence type="predicted"/>
<evidence type="ECO:0000313" key="2">
    <source>
        <dbReference type="EMBL" id="OTF70945.1"/>
    </source>
</evidence>
<feature type="region of interest" description="Disordered" evidence="1">
    <location>
        <begin position="1"/>
        <end position="20"/>
    </location>
</feature>
<dbReference type="AlphaFoldDB" id="A0A1Y3AUT6"/>
<name>A0A1Y3AUT6_EURMA</name>
<protein>
    <submittedName>
        <fullName evidence="2">Uncharacterized protein</fullName>
    </submittedName>
</protein>
<evidence type="ECO:0000313" key="3">
    <source>
        <dbReference type="Proteomes" id="UP000194236"/>
    </source>
</evidence>
<keyword evidence="3" id="KW-1185">Reference proteome</keyword>
<gene>
    <name evidence="2" type="ORF">BLA29_013964</name>
</gene>
<dbReference type="EMBL" id="MUJZ01063310">
    <property type="protein sequence ID" value="OTF70945.1"/>
    <property type="molecule type" value="Genomic_DNA"/>
</dbReference>
<feature type="compositionally biased region" description="Acidic residues" evidence="1">
    <location>
        <begin position="11"/>
        <end position="20"/>
    </location>
</feature>